<dbReference type="SUPFAM" id="SSF52540">
    <property type="entry name" value="P-loop containing nucleoside triphosphate hydrolases"/>
    <property type="match status" value="1"/>
</dbReference>
<organism evidence="2 3">
    <name type="scientific">Aspergillus sydowii CBS 593.65</name>
    <dbReference type="NCBI Taxonomy" id="1036612"/>
    <lineage>
        <taxon>Eukaryota</taxon>
        <taxon>Fungi</taxon>
        <taxon>Dikarya</taxon>
        <taxon>Ascomycota</taxon>
        <taxon>Pezizomycotina</taxon>
        <taxon>Eurotiomycetes</taxon>
        <taxon>Eurotiomycetidae</taxon>
        <taxon>Eurotiales</taxon>
        <taxon>Aspergillaceae</taxon>
        <taxon>Aspergillus</taxon>
        <taxon>Aspergillus subgen. Nidulantes</taxon>
    </lineage>
</organism>
<dbReference type="AlphaFoldDB" id="A0A1L9T2M6"/>
<evidence type="ECO:0000259" key="1">
    <source>
        <dbReference type="Pfam" id="PF00485"/>
    </source>
</evidence>
<keyword evidence="3" id="KW-1185">Reference proteome</keyword>
<protein>
    <recommendedName>
        <fullName evidence="1">Phosphoribulokinase/uridine kinase domain-containing protein</fullName>
    </recommendedName>
</protein>
<dbReference type="PANTHER" id="PTHR10285">
    <property type="entry name" value="URIDINE KINASE"/>
    <property type="match status" value="1"/>
</dbReference>
<reference evidence="3" key="1">
    <citation type="journal article" date="2017" name="Genome Biol.">
        <title>Comparative genomics reveals high biological diversity and specific adaptations in the industrially and medically important fungal genus Aspergillus.</title>
        <authorList>
            <person name="de Vries R.P."/>
            <person name="Riley R."/>
            <person name="Wiebenga A."/>
            <person name="Aguilar-Osorio G."/>
            <person name="Amillis S."/>
            <person name="Uchima C.A."/>
            <person name="Anderluh G."/>
            <person name="Asadollahi M."/>
            <person name="Askin M."/>
            <person name="Barry K."/>
            <person name="Battaglia E."/>
            <person name="Bayram O."/>
            <person name="Benocci T."/>
            <person name="Braus-Stromeyer S.A."/>
            <person name="Caldana C."/>
            <person name="Canovas D."/>
            <person name="Cerqueira G.C."/>
            <person name="Chen F."/>
            <person name="Chen W."/>
            <person name="Choi C."/>
            <person name="Clum A."/>
            <person name="Dos Santos R.A."/>
            <person name="Damasio A.R."/>
            <person name="Diallinas G."/>
            <person name="Emri T."/>
            <person name="Fekete E."/>
            <person name="Flipphi M."/>
            <person name="Freyberg S."/>
            <person name="Gallo A."/>
            <person name="Gournas C."/>
            <person name="Habgood R."/>
            <person name="Hainaut M."/>
            <person name="Harispe M.L."/>
            <person name="Henrissat B."/>
            <person name="Hilden K.S."/>
            <person name="Hope R."/>
            <person name="Hossain A."/>
            <person name="Karabika E."/>
            <person name="Karaffa L."/>
            <person name="Karanyi Z."/>
            <person name="Krasevec N."/>
            <person name="Kuo A."/>
            <person name="Kusch H."/>
            <person name="LaButti K."/>
            <person name="Lagendijk E.L."/>
            <person name="Lapidus A."/>
            <person name="Levasseur A."/>
            <person name="Lindquist E."/>
            <person name="Lipzen A."/>
            <person name="Logrieco A.F."/>
            <person name="MacCabe A."/>
            <person name="Maekelae M.R."/>
            <person name="Malavazi I."/>
            <person name="Melin P."/>
            <person name="Meyer V."/>
            <person name="Mielnichuk N."/>
            <person name="Miskei M."/>
            <person name="Molnar A.P."/>
            <person name="Mule G."/>
            <person name="Ngan C.Y."/>
            <person name="Orejas M."/>
            <person name="Orosz E."/>
            <person name="Ouedraogo J.P."/>
            <person name="Overkamp K.M."/>
            <person name="Park H.-S."/>
            <person name="Perrone G."/>
            <person name="Piumi F."/>
            <person name="Punt P.J."/>
            <person name="Ram A.F."/>
            <person name="Ramon A."/>
            <person name="Rauscher S."/>
            <person name="Record E."/>
            <person name="Riano-Pachon D.M."/>
            <person name="Robert V."/>
            <person name="Roehrig J."/>
            <person name="Ruller R."/>
            <person name="Salamov A."/>
            <person name="Salih N.S."/>
            <person name="Samson R.A."/>
            <person name="Sandor E."/>
            <person name="Sanguinetti M."/>
            <person name="Schuetze T."/>
            <person name="Sepcic K."/>
            <person name="Shelest E."/>
            <person name="Sherlock G."/>
            <person name="Sophianopoulou V."/>
            <person name="Squina F.M."/>
            <person name="Sun H."/>
            <person name="Susca A."/>
            <person name="Todd R.B."/>
            <person name="Tsang A."/>
            <person name="Unkles S.E."/>
            <person name="van de Wiele N."/>
            <person name="van Rossen-Uffink D."/>
            <person name="Oliveira J.V."/>
            <person name="Vesth T.C."/>
            <person name="Visser J."/>
            <person name="Yu J.-H."/>
            <person name="Zhou M."/>
            <person name="Andersen M.R."/>
            <person name="Archer D.B."/>
            <person name="Baker S.E."/>
            <person name="Benoit I."/>
            <person name="Brakhage A.A."/>
            <person name="Braus G.H."/>
            <person name="Fischer R."/>
            <person name="Frisvad J.C."/>
            <person name="Goldman G.H."/>
            <person name="Houbraken J."/>
            <person name="Oakley B."/>
            <person name="Pocsi I."/>
            <person name="Scazzocchio C."/>
            <person name="Seiboth B."/>
            <person name="vanKuyk P.A."/>
            <person name="Wortman J."/>
            <person name="Dyer P.S."/>
            <person name="Grigoriev I.V."/>
        </authorList>
    </citation>
    <scope>NUCLEOTIDE SEQUENCE [LARGE SCALE GENOMIC DNA]</scope>
    <source>
        <strain evidence="3">CBS 593.65</strain>
    </source>
</reference>
<dbReference type="GeneID" id="63764149"/>
<evidence type="ECO:0000313" key="2">
    <source>
        <dbReference type="EMBL" id="OJJ53667.1"/>
    </source>
</evidence>
<feature type="domain" description="Phosphoribulokinase/uridine kinase" evidence="1">
    <location>
        <begin position="26"/>
        <end position="237"/>
    </location>
</feature>
<dbReference type="RefSeq" id="XP_040697473.1">
    <property type="nucleotide sequence ID" value="XM_040848076.1"/>
</dbReference>
<accession>A0A1L9T2M6</accession>
<gene>
    <name evidence="2" type="ORF">ASPSYDRAFT_50444</name>
</gene>
<dbReference type="OrthoDB" id="6362633at2759"/>
<name>A0A1L9T2M6_9EURO</name>
<dbReference type="GO" id="GO:0016301">
    <property type="term" value="F:kinase activity"/>
    <property type="evidence" value="ECO:0007669"/>
    <property type="project" value="InterPro"/>
</dbReference>
<dbReference type="GO" id="GO:0005524">
    <property type="term" value="F:ATP binding"/>
    <property type="evidence" value="ECO:0007669"/>
    <property type="project" value="InterPro"/>
</dbReference>
<dbReference type="Gene3D" id="3.40.50.300">
    <property type="entry name" value="P-loop containing nucleotide triphosphate hydrolases"/>
    <property type="match status" value="1"/>
</dbReference>
<dbReference type="InterPro" id="IPR006083">
    <property type="entry name" value="PRK/URK"/>
</dbReference>
<dbReference type="VEuPathDB" id="FungiDB:ASPSYDRAFT_50444"/>
<evidence type="ECO:0000313" key="3">
    <source>
        <dbReference type="Proteomes" id="UP000184356"/>
    </source>
</evidence>
<dbReference type="EMBL" id="KV878596">
    <property type="protein sequence ID" value="OJJ53667.1"/>
    <property type="molecule type" value="Genomic_DNA"/>
</dbReference>
<dbReference type="Pfam" id="PF00485">
    <property type="entry name" value="PRK"/>
    <property type="match status" value="1"/>
</dbReference>
<dbReference type="InterPro" id="IPR027417">
    <property type="entry name" value="P-loop_NTPase"/>
</dbReference>
<dbReference type="STRING" id="1036612.A0A1L9T2M6"/>
<dbReference type="Proteomes" id="UP000184356">
    <property type="component" value="Unassembled WGS sequence"/>
</dbReference>
<sequence>MESQYTSLASTITQRASSHSKPRYLVAIAGAPGSGKTTLATAVGAQINRVRQIAAEKGGASESIPKTMVLSMDGFHLPRSALDALPDGEREQAYVRRGAPWTFDVRAFVAFMKRLREWADGGLPSGEKLYAPTFDHATKDPVAAGVAVDGDVGIVIVEGNYILLDEPEWRDIGQLVDYRVFVDVDLQEARERLARRHVEAGIEGCLEDGFARVDKNDYLNGVMVKEKLGKVELVVKSLRETM</sequence>
<proteinExistence type="predicted"/>